<accession>E2C7K1</accession>
<name>E2C7K1_HARSA</name>
<dbReference type="EMBL" id="GL453383">
    <property type="protein sequence ID" value="EFN76077.1"/>
    <property type="molecule type" value="Genomic_DNA"/>
</dbReference>
<gene>
    <name evidence="1" type="ORF">EAI_03879</name>
</gene>
<dbReference type="Proteomes" id="UP000008237">
    <property type="component" value="Unassembled WGS sequence"/>
</dbReference>
<keyword evidence="2" id="KW-1185">Reference proteome</keyword>
<protein>
    <submittedName>
        <fullName evidence="1">Uncharacterized protein</fullName>
    </submittedName>
</protein>
<dbReference type="AlphaFoldDB" id="E2C7K1"/>
<dbReference type="GO" id="GO:0003676">
    <property type="term" value="F:nucleic acid binding"/>
    <property type="evidence" value="ECO:0007669"/>
    <property type="project" value="InterPro"/>
</dbReference>
<dbReference type="InParanoid" id="E2C7K1"/>
<evidence type="ECO:0000313" key="2">
    <source>
        <dbReference type="Proteomes" id="UP000008237"/>
    </source>
</evidence>
<dbReference type="STRING" id="610380.E2C7K1"/>
<proteinExistence type="predicted"/>
<sequence length="115" mass="13358">MYNLQNSYDSNVERYASEGDGRYVRNNPHTADEIFSGAAEIARRCNALVKCSVPYCEAYLKHKLRGKRVCTLKQLIRQIRLIWKYLPNEYAVNLVESMPRRCQAIINAGGDWTHY</sequence>
<dbReference type="Gene3D" id="3.30.420.10">
    <property type="entry name" value="Ribonuclease H-like superfamily/Ribonuclease H"/>
    <property type="match status" value="1"/>
</dbReference>
<reference evidence="1 2" key="1">
    <citation type="journal article" date="2010" name="Science">
        <title>Genomic comparison of the ants Camponotus floridanus and Harpegnathos saltator.</title>
        <authorList>
            <person name="Bonasio R."/>
            <person name="Zhang G."/>
            <person name="Ye C."/>
            <person name="Mutti N.S."/>
            <person name="Fang X."/>
            <person name="Qin N."/>
            <person name="Donahue G."/>
            <person name="Yang P."/>
            <person name="Li Q."/>
            <person name="Li C."/>
            <person name="Zhang P."/>
            <person name="Huang Z."/>
            <person name="Berger S.L."/>
            <person name="Reinberg D."/>
            <person name="Wang J."/>
            <person name="Liebig J."/>
        </authorList>
    </citation>
    <scope>NUCLEOTIDE SEQUENCE [LARGE SCALE GENOMIC DNA]</scope>
    <source>
        <strain evidence="1 2">R22 G/1</strain>
    </source>
</reference>
<evidence type="ECO:0000313" key="1">
    <source>
        <dbReference type="EMBL" id="EFN76077.1"/>
    </source>
</evidence>
<dbReference type="InterPro" id="IPR036397">
    <property type="entry name" value="RNaseH_sf"/>
</dbReference>
<organism evidence="2">
    <name type="scientific">Harpegnathos saltator</name>
    <name type="common">Jerdon's jumping ant</name>
    <dbReference type="NCBI Taxonomy" id="610380"/>
    <lineage>
        <taxon>Eukaryota</taxon>
        <taxon>Metazoa</taxon>
        <taxon>Ecdysozoa</taxon>
        <taxon>Arthropoda</taxon>
        <taxon>Hexapoda</taxon>
        <taxon>Insecta</taxon>
        <taxon>Pterygota</taxon>
        <taxon>Neoptera</taxon>
        <taxon>Endopterygota</taxon>
        <taxon>Hymenoptera</taxon>
        <taxon>Apocrita</taxon>
        <taxon>Aculeata</taxon>
        <taxon>Formicoidea</taxon>
        <taxon>Formicidae</taxon>
        <taxon>Ponerinae</taxon>
        <taxon>Ponerini</taxon>
        <taxon>Harpegnathos</taxon>
    </lineage>
</organism>